<gene>
    <name evidence="1" type="ORF">EDD18DRAFT_1382036</name>
</gene>
<sequence>MSPIDGPALPPEIIDAIIDQVHLLGPVSRVKDQERYHDRRDTLGACSLASRSWLARSRFYLFETVFLPPNDFPRCNAFIAMLVHPLCTITPYVRTLIIREAYSLSGLGTLWLNDALPHLSLFTNVKTLSITGARFDRMRPDAWSESGIPFFVHMKGMKQLQLLSCQFRTPDQCLDALSVCDGLEELTLRRTSLDMDLLLGLHIRLSPLPVPPPRLTKLKLDSHRLGNYDAVLRWLATTPTITDLVLERITDTETLAVADFVEKLGPCLEALDLNVVDVNEETATQDAFCRYLNLCNNTRLRSLAFDQLILAEPYQARLTAAKHVPDIISKVSSEIKELTLRVQINSTDDLDLIDWDIIIHIVNSQRNWESLESVVVSGPRKEILAESERWMKKRLQGLKRKVNVRCTLLPTVMVGTLAFVWESPQLMRMRFS</sequence>
<dbReference type="EMBL" id="JAUEPU010000012">
    <property type="protein sequence ID" value="KAK0497806.1"/>
    <property type="molecule type" value="Genomic_DNA"/>
</dbReference>
<proteinExistence type="predicted"/>
<name>A0AA39Q892_9AGAR</name>
<protein>
    <submittedName>
        <fullName evidence="1">Uncharacterized protein</fullName>
    </submittedName>
</protein>
<dbReference type="Gene3D" id="3.80.10.10">
    <property type="entry name" value="Ribonuclease Inhibitor"/>
    <property type="match status" value="1"/>
</dbReference>
<evidence type="ECO:0000313" key="2">
    <source>
        <dbReference type="Proteomes" id="UP001175228"/>
    </source>
</evidence>
<dbReference type="Proteomes" id="UP001175228">
    <property type="component" value="Unassembled WGS sequence"/>
</dbReference>
<accession>A0AA39Q892</accession>
<dbReference type="AlphaFoldDB" id="A0AA39Q892"/>
<dbReference type="InterPro" id="IPR032675">
    <property type="entry name" value="LRR_dom_sf"/>
</dbReference>
<keyword evidence="2" id="KW-1185">Reference proteome</keyword>
<evidence type="ECO:0000313" key="1">
    <source>
        <dbReference type="EMBL" id="KAK0497806.1"/>
    </source>
</evidence>
<reference evidence="1" key="1">
    <citation type="submission" date="2023-06" db="EMBL/GenBank/DDBJ databases">
        <authorList>
            <consortium name="Lawrence Berkeley National Laboratory"/>
            <person name="Ahrendt S."/>
            <person name="Sahu N."/>
            <person name="Indic B."/>
            <person name="Wong-Bajracharya J."/>
            <person name="Merenyi Z."/>
            <person name="Ke H.-M."/>
            <person name="Monk M."/>
            <person name="Kocsube S."/>
            <person name="Drula E."/>
            <person name="Lipzen A."/>
            <person name="Balint B."/>
            <person name="Henrissat B."/>
            <person name="Andreopoulos B."/>
            <person name="Martin F.M."/>
            <person name="Harder C.B."/>
            <person name="Rigling D."/>
            <person name="Ford K.L."/>
            <person name="Foster G.D."/>
            <person name="Pangilinan J."/>
            <person name="Papanicolaou A."/>
            <person name="Barry K."/>
            <person name="LaButti K."/>
            <person name="Viragh M."/>
            <person name="Koriabine M."/>
            <person name="Yan M."/>
            <person name="Riley R."/>
            <person name="Champramary S."/>
            <person name="Plett K.L."/>
            <person name="Tsai I.J."/>
            <person name="Slot J."/>
            <person name="Sipos G."/>
            <person name="Plett J."/>
            <person name="Nagy L.G."/>
            <person name="Grigoriev I.V."/>
        </authorList>
    </citation>
    <scope>NUCLEOTIDE SEQUENCE</scope>
    <source>
        <strain evidence="1">HWK02</strain>
    </source>
</reference>
<comment type="caution">
    <text evidence="1">The sequence shown here is derived from an EMBL/GenBank/DDBJ whole genome shotgun (WGS) entry which is preliminary data.</text>
</comment>
<organism evidence="1 2">
    <name type="scientific">Armillaria luteobubalina</name>
    <dbReference type="NCBI Taxonomy" id="153913"/>
    <lineage>
        <taxon>Eukaryota</taxon>
        <taxon>Fungi</taxon>
        <taxon>Dikarya</taxon>
        <taxon>Basidiomycota</taxon>
        <taxon>Agaricomycotina</taxon>
        <taxon>Agaricomycetes</taxon>
        <taxon>Agaricomycetidae</taxon>
        <taxon>Agaricales</taxon>
        <taxon>Marasmiineae</taxon>
        <taxon>Physalacriaceae</taxon>
        <taxon>Armillaria</taxon>
    </lineage>
</organism>
<dbReference type="SUPFAM" id="SSF52047">
    <property type="entry name" value="RNI-like"/>
    <property type="match status" value="1"/>
</dbReference>